<keyword evidence="3" id="KW-1185">Reference proteome</keyword>
<dbReference type="KEGG" id="aacx:DEACI_0877"/>
<sequence length="61" mass="6907">MTQREEQIVGAIWGKLGRQCPPWSNRSAENRPLSVRCVEIRSETGVRMPVLTGISKRLKIS</sequence>
<reference evidence="2" key="1">
    <citation type="submission" date="2014-11" db="EMBL/GenBank/DDBJ databases">
        <authorList>
            <person name="Hornung B.V."/>
        </authorList>
    </citation>
    <scope>NUCLEOTIDE SEQUENCE</scope>
    <source>
        <strain evidence="2">INE</strain>
    </source>
</reference>
<evidence type="ECO:0000313" key="1">
    <source>
        <dbReference type="EMBL" id="CAA7600225.1"/>
    </source>
</evidence>
<proteinExistence type="predicted"/>
<organism evidence="1">
    <name type="scientific">Acididesulfobacillus acetoxydans</name>
    <dbReference type="NCBI Taxonomy" id="1561005"/>
    <lineage>
        <taxon>Bacteria</taxon>
        <taxon>Bacillati</taxon>
        <taxon>Bacillota</taxon>
        <taxon>Clostridia</taxon>
        <taxon>Eubacteriales</taxon>
        <taxon>Peptococcaceae</taxon>
        <taxon>Acididesulfobacillus</taxon>
    </lineage>
</organism>
<accession>A0A8S0Y220</accession>
<dbReference type="EMBL" id="LR746496">
    <property type="protein sequence ID" value="CAA7600225.1"/>
    <property type="molecule type" value="Genomic_DNA"/>
</dbReference>
<dbReference type="Proteomes" id="UP001071230">
    <property type="component" value="Unassembled WGS sequence"/>
</dbReference>
<gene>
    <name evidence="1" type="ORF">DEACI_0877</name>
    <name evidence="2" type="ORF">DEACI_4088</name>
</gene>
<evidence type="ECO:0000313" key="3">
    <source>
        <dbReference type="Proteomes" id="UP001071230"/>
    </source>
</evidence>
<dbReference type="EMBL" id="CDGJ01000134">
    <property type="protein sequence ID" value="CEJ09603.1"/>
    <property type="molecule type" value="Genomic_DNA"/>
</dbReference>
<protein>
    <submittedName>
        <fullName evidence="1">Uncharacterized protein</fullName>
    </submittedName>
</protein>
<name>A0A8S0Y220_9FIRM</name>
<dbReference type="AlphaFoldDB" id="A0A8S0Y220"/>
<reference evidence="1" key="2">
    <citation type="submission" date="2020-01" db="EMBL/GenBank/DDBJ databases">
        <authorList>
            <person name="Hornung B."/>
        </authorList>
    </citation>
    <scope>NUCLEOTIDE SEQUENCE</scope>
    <source>
        <strain evidence="1">PacBioINE</strain>
    </source>
</reference>
<dbReference type="Proteomes" id="UP000836597">
    <property type="component" value="Chromosome"/>
</dbReference>
<evidence type="ECO:0000313" key="2">
    <source>
        <dbReference type="EMBL" id="CEJ09603.1"/>
    </source>
</evidence>